<dbReference type="EMBL" id="ASRH01000002">
    <property type="protein sequence ID" value="EWG07939.1"/>
    <property type="molecule type" value="Genomic_DNA"/>
</dbReference>
<protein>
    <submittedName>
        <fullName evidence="1">Uncharacterized protein</fullName>
    </submittedName>
</protein>
<organism evidence="1 2">
    <name type="scientific">Candidatus Aramenus sulfurataquae</name>
    <dbReference type="NCBI Taxonomy" id="1326980"/>
    <lineage>
        <taxon>Archaea</taxon>
        <taxon>Thermoproteota</taxon>
        <taxon>Thermoprotei</taxon>
        <taxon>Sulfolobales</taxon>
        <taxon>Sulfolobaceae</taxon>
        <taxon>Candidatus Aramenus</taxon>
    </lineage>
</organism>
<proteinExistence type="predicted"/>
<name>W7L881_9CREN</name>
<evidence type="ECO:0000313" key="1">
    <source>
        <dbReference type="EMBL" id="EWG07939.1"/>
    </source>
</evidence>
<gene>
    <name evidence="1" type="ORF">ASUL_02809</name>
</gene>
<evidence type="ECO:0000313" key="2">
    <source>
        <dbReference type="Proteomes" id="UP000054284"/>
    </source>
</evidence>
<dbReference type="Proteomes" id="UP000054284">
    <property type="component" value="Unassembled WGS sequence"/>
</dbReference>
<reference evidence="1 2" key="1">
    <citation type="journal article" date="2014" name="Genome Announc.">
        <title>Draft Genome Sequence of the Sulfolobales Archaeon AZ1, Obtained through Metagenomic Analysis of a Mexican Hot Spring.</title>
        <authorList>
            <person name="Servin-Garciduenas L.E."/>
            <person name="Martinez-Romero E."/>
        </authorList>
    </citation>
    <scope>NUCLEOTIDE SEQUENCE [LARGE SCALE GENOMIC DNA]</scope>
    <source>
        <strain evidence="1">AZ1-illumnia</strain>
    </source>
</reference>
<comment type="caution">
    <text evidence="1">The sequence shown here is derived from an EMBL/GenBank/DDBJ whole genome shotgun (WGS) entry which is preliminary data.</text>
</comment>
<dbReference type="AlphaFoldDB" id="W7L881"/>
<accession>W7L881</accession>
<keyword evidence="2" id="KW-1185">Reference proteome</keyword>
<sequence length="344" mass="37051">MRTNIIVGIIAIILISVVAYEILAYHSSSHVSAPTKTASVITTPTNSPQAPTPLSQDPKYAEQATGITPFYVAAWFEVNNLSKLPLTSGHVNFTRFNLGNVTFKEGAFEVVKHNSSTFAVIGFAKLNSSLNRNYVYALISLLSSNFTVEKTGNYEGFSYFYGNYSGAGIALGFNGSVFVGVLLNGTSNNANYSAQLLIEQVNSLVKNSTLSVTPPDILPKLSMELAGWGYVNDTSISSKIGLNTTTILSSYIGFYTNTTSYLTLGVSQFANASDAEEAFSSIASHIQNVTKNYTTGSIDGAKYLSFEFNSTNIVVAQYNNYLTYAVGKNTNALQAVVEEIKTLS</sequence>